<dbReference type="GO" id="GO:0006412">
    <property type="term" value="P:translation"/>
    <property type="evidence" value="ECO:0007669"/>
    <property type="project" value="InterPro"/>
</dbReference>
<dbReference type="GO" id="GO:0003729">
    <property type="term" value="F:mRNA binding"/>
    <property type="evidence" value="ECO:0007669"/>
    <property type="project" value="TreeGrafter"/>
</dbReference>
<sequence length="80" mass="9226">MISNKGFGEVLKKAVKGMIPKNKLRLARLDRLKVYDGDDHPYKQNLIAFADEVPDMKRKLAKLNEQEAQLNGLREKFVKN</sequence>
<accession>A0AAW0F888</accession>
<keyword evidence="2 4" id="KW-0689">Ribosomal protein</keyword>
<dbReference type="PANTHER" id="PTHR11545:SF2">
    <property type="entry name" value="LARGE RIBOSOMAL SUBUNIT PROTEIN UL13M"/>
    <property type="match status" value="1"/>
</dbReference>
<dbReference type="GO" id="GO:0017148">
    <property type="term" value="P:negative regulation of translation"/>
    <property type="evidence" value="ECO:0007669"/>
    <property type="project" value="TreeGrafter"/>
</dbReference>
<dbReference type="GO" id="GO:0005762">
    <property type="term" value="C:mitochondrial large ribosomal subunit"/>
    <property type="evidence" value="ECO:0007669"/>
    <property type="project" value="TreeGrafter"/>
</dbReference>
<dbReference type="Pfam" id="PF00572">
    <property type="entry name" value="Ribosomal_L13"/>
    <property type="match status" value="1"/>
</dbReference>
<dbReference type="Gene3D" id="3.90.1180.10">
    <property type="entry name" value="Ribosomal protein L13"/>
    <property type="match status" value="1"/>
</dbReference>
<dbReference type="EMBL" id="JASBNA010000154">
    <property type="protein sequence ID" value="KAK7675943.1"/>
    <property type="molecule type" value="Genomic_DNA"/>
</dbReference>
<comment type="caution">
    <text evidence="4">The sequence shown here is derived from an EMBL/GenBank/DDBJ whole genome shotgun (WGS) entry which is preliminary data.</text>
</comment>
<proteinExistence type="inferred from homology"/>
<keyword evidence="5" id="KW-1185">Reference proteome</keyword>
<evidence type="ECO:0000256" key="3">
    <source>
        <dbReference type="ARBA" id="ARBA00023274"/>
    </source>
</evidence>
<dbReference type="InterPro" id="IPR036899">
    <property type="entry name" value="Ribosomal_uL13_sf"/>
</dbReference>
<evidence type="ECO:0000256" key="1">
    <source>
        <dbReference type="ARBA" id="ARBA00006227"/>
    </source>
</evidence>
<reference evidence="4 5" key="1">
    <citation type="submission" date="2022-09" db="EMBL/GenBank/DDBJ databases">
        <authorList>
            <person name="Palmer J.M."/>
        </authorList>
    </citation>
    <scope>NUCLEOTIDE SEQUENCE [LARGE SCALE GENOMIC DNA]</scope>
    <source>
        <strain evidence="4 5">DSM 7382</strain>
    </source>
</reference>
<evidence type="ECO:0000256" key="2">
    <source>
        <dbReference type="ARBA" id="ARBA00022980"/>
    </source>
</evidence>
<dbReference type="Proteomes" id="UP001385951">
    <property type="component" value="Unassembled WGS sequence"/>
</dbReference>
<dbReference type="PANTHER" id="PTHR11545">
    <property type="entry name" value="RIBOSOMAL PROTEIN L13"/>
    <property type="match status" value="1"/>
</dbReference>
<evidence type="ECO:0000313" key="5">
    <source>
        <dbReference type="Proteomes" id="UP001385951"/>
    </source>
</evidence>
<organism evidence="4 5">
    <name type="scientific">Cerrena zonata</name>
    <dbReference type="NCBI Taxonomy" id="2478898"/>
    <lineage>
        <taxon>Eukaryota</taxon>
        <taxon>Fungi</taxon>
        <taxon>Dikarya</taxon>
        <taxon>Basidiomycota</taxon>
        <taxon>Agaricomycotina</taxon>
        <taxon>Agaricomycetes</taxon>
        <taxon>Polyporales</taxon>
        <taxon>Cerrenaceae</taxon>
        <taxon>Cerrena</taxon>
    </lineage>
</organism>
<dbReference type="GO" id="GO:0003735">
    <property type="term" value="F:structural constituent of ribosome"/>
    <property type="evidence" value="ECO:0007669"/>
    <property type="project" value="InterPro"/>
</dbReference>
<comment type="similarity">
    <text evidence="1">Belongs to the universal ribosomal protein uL13 family.</text>
</comment>
<name>A0AAW0F888_9APHY</name>
<keyword evidence="3" id="KW-0687">Ribonucleoprotein</keyword>
<dbReference type="SUPFAM" id="SSF52161">
    <property type="entry name" value="Ribosomal protein L13"/>
    <property type="match status" value="1"/>
</dbReference>
<dbReference type="AlphaFoldDB" id="A0AAW0F888"/>
<evidence type="ECO:0000313" key="4">
    <source>
        <dbReference type="EMBL" id="KAK7675943.1"/>
    </source>
</evidence>
<dbReference type="InterPro" id="IPR005822">
    <property type="entry name" value="Ribosomal_uL13"/>
</dbReference>
<protein>
    <submittedName>
        <fullName evidence="4">54S ribosomal protein L23, mitochondrial</fullName>
    </submittedName>
</protein>
<gene>
    <name evidence="4" type="primary">MRPL23</name>
    <name evidence="4" type="ORF">QCA50_021124</name>
</gene>